<evidence type="ECO:0000313" key="4">
    <source>
        <dbReference type="EMBL" id="MCV9388484.1"/>
    </source>
</evidence>
<feature type="domain" description="Sulfotransferase" evidence="3">
    <location>
        <begin position="4"/>
        <end position="206"/>
    </location>
</feature>
<reference evidence="4 5" key="1">
    <citation type="submission" date="2022-10" db="EMBL/GenBank/DDBJ databases">
        <title>Comparative genomics and taxonomic characterization of three novel marine species of genus Reichenbachiella exhibiting antioxidant and polysaccharide degradation activities.</title>
        <authorList>
            <person name="Muhammad N."/>
            <person name="Lee Y.-J."/>
            <person name="Ko J."/>
            <person name="Kim S.-G."/>
        </authorList>
    </citation>
    <scope>NUCLEOTIDE SEQUENCE [LARGE SCALE GENOMIC DNA]</scope>
    <source>
        <strain evidence="4 5">ABR2-5</strain>
    </source>
</reference>
<dbReference type="SUPFAM" id="SSF52540">
    <property type="entry name" value="P-loop containing nucleoside triphosphate hydrolases"/>
    <property type="match status" value="1"/>
</dbReference>
<accession>A0ABT3CY08</accession>
<dbReference type="Pfam" id="PF00685">
    <property type="entry name" value="Sulfotransfer_1"/>
    <property type="match status" value="1"/>
</dbReference>
<sequence>MNRPDFIIVGSAKAGTTALFNYLKGHPDIFIPEIKECRFFSGMSRDYKGMGAEKFTNAGVRNLEEYRKLFAGVPENVKCGDLSTDYLYYYKTSVNNILKYIGEEAKIIIVLRDPARRAFSNYSHHVRDLTENLSFADALNSEEQRIRDNWSWGYHYFKVGLYYEQVKYYLENFRNVKIFLYEDFNNIDRIIEELLNFIGVDASFKVSSPQMHNVSGAPKSMLLQKFLLKRSGLKNVIKLVIPSNFRRIVKKRLLKRNLSRNILKDKDYFKLRQKYKEDIHKLESLINRDLSNWYS</sequence>
<evidence type="ECO:0000256" key="1">
    <source>
        <dbReference type="ARBA" id="ARBA00022679"/>
    </source>
</evidence>
<dbReference type="Proteomes" id="UP001300692">
    <property type="component" value="Unassembled WGS sequence"/>
</dbReference>
<dbReference type="RefSeq" id="WP_264139352.1">
    <property type="nucleotide sequence ID" value="NZ_JAOYOD010000001.1"/>
</dbReference>
<organism evidence="4 5">
    <name type="scientific">Reichenbachiella ulvae</name>
    <dbReference type="NCBI Taxonomy" id="2980104"/>
    <lineage>
        <taxon>Bacteria</taxon>
        <taxon>Pseudomonadati</taxon>
        <taxon>Bacteroidota</taxon>
        <taxon>Cytophagia</taxon>
        <taxon>Cytophagales</taxon>
        <taxon>Reichenbachiellaceae</taxon>
        <taxon>Reichenbachiella</taxon>
    </lineage>
</organism>
<evidence type="ECO:0000313" key="5">
    <source>
        <dbReference type="Proteomes" id="UP001300692"/>
    </source>
</evidence>
<dbReference type="InterPro" id="IPR000863">
    <property type="entry name" value="Sulfotransferase_dom"/>
</dbReference>
<name>A0ABT3CY08_9BACT</name>
<keyword evidence="2" id="KW-0325">Glycoprotein</keyword>
<keyword evidence="5" id="KW-1185">Reference proteome</keyword>
<dbReference type="PANTHER" id="PTHR10605">
    <property type="entry name" value="HEPARAN SULFATE SULFOTRANSFERASE"/>
    <property type="match status" value="1"/>
</dbReference>
<proteinExistence type="predicted"/>
<dbReference type="PANTHER" id="PTHR10605:SF56">
    <property type="entry name" value="BIFUNCTIONAL HEPARAN SULFATE N-DEACETYLASE_N-SULFOTRANSFERASE"/>
    <property type="match status" value="1"/>
</dbReference>
<keyword evidence="1" id="KW-0808">Transferase</keyword>
<dbReference type="EMBL" id="JAOYOD010000001">
    <property type="protein sequence ID" value="MCV9388484.1"/>
    <property type="molecule type" value="Genomic_DNA"/>
</dbReference>
<evidence type="ECO:0000256" key="2">
    <source>
        <dbReference type="ARBA" id="ARBA00023180"/>
    </source>
</evidence>
<gene>
    <name evidence="4" type="ORF">N7U62_17500</name>
</gene>
<dbReference type="InterPro" id="IPR027417">
    <property type="entry name" value="P-loop_NTPase"/>
</dbReference>
<dbReference type="InterPro" id="IPR037359">
    <property type="entry name" value="NST/OST"/>
</dbReference>
<dbReference type="Gene3D" id="3.40.50.300">
    <property type="entry name" value="P-loop containing nucleotide triphosphate hydrolases"/>
    <property type="match status" value="1"/>
</dbReference>
<evidence type="ECO:0000259" key="3">
    <source>
        <dbReference type="Pfam" id="PF00685"/>
    </source>
</evidence>
<protein>
    <submittedName>
        <fullName evidence="4">Sulfotransferase</fullName>
    </submittedName>
</protein>
<comment type="caution">
    <text evidence="4">The sequence shown here is derived from an EMBL/GenBank/DDBJ whole genome shotgun (WGS) entry which is preliminary data.</text>
</comment>